<dbReference type="CDD" id="cd14797">
    <property type="entry name" value="DUF302"/>
    <property type="match status" value="1"/>
</dbReference>
<protein>
    <submittedName>
        <fullName evidence="2">Putative inner membrane or exported protein</fullName>
    </submittedName>
</protein>
<organism evidence="2">
    <name type="scientific">hydrothermal vent metagenome</name>
    <dbReference type="NCBI Taxonomy" id="652676"/>
    <lineage>
        <taxon>unclassified sequences</taxon>
        <taxon>metagenomes</taxon>
        <taxon>ecological metagenomes</taxon>
    </lineage>
</organism>
<evidence type="ECO:0000259" key="1">
    <source>
        <dbReference type="Pfam" id="PF03625"/>
    </source>
</evidence>
<dbReference type="InterPro" id="IPR005180">
    <property type="entry name" value="DUF302"/>
</dbReference>
<proteinExistence type="predicted"/>
<sequence length="174" mass="19579">MKKLISWTILISLIVYSVMAIRGCSSDGDSNSTTSRSKGAFIEVVESRYSVKDGVDRFEKLLDENGLSLFQIIDHAQNAKNVNLHILPETVVVFGNPKMGSLLMKCNPSMGMDLPLKMLFNSDYEGRSWVSYTNPEYFTLKHNIKDKQCLEIIRKAHIALQTLASEVSDNNQTE</sequence>
<dbReference type="AlphaFoldDB" id="A0A1W1C5B1"/>
<dbReference type="Gene3D" id="3.30.310.70">
    <property type="entry name" value="TT1751-like domain"/>
    <property type="match status" value="1"/>
</dbReference>
<reference evidence="2" key="1">
    <citation type="submission" date="2016-10" db="EMBL/GenBank/DDBJ databases">
        <authorList>
            <person name="de Groot N.N."/>
        </authorList>
    </citation>
    <scope>NUCLEOTIDE SEQUENCE</scope>
</reference>
<evidence type="ECO:0000313" key="2">
    <source>
        <dbReference type="EMBL" id="SFV61060.1"/>
    </source>
</evidence>
<name>A0A1W1C5B1_9ZZZZ</name>
<dbReference type="SUPFAM" id="SSF103247">
    <property type="entry name" value="TT1751-like"/>
    <property type="match status" value="1"/>
</dbReference>
<dbReference type="PANTHER" id="PTHR38342:SF2">
    <property type="entry name" value="INNER MEMBRANE OR EXPORTED"/>
    <property type="match status" value="1"/>
</dbReference>
<dbReference type="InterPro" id="IPR035923">
    <property type="entry name" value="TT1751-like_sf"/>
</dbReference>
<dbReference type="PANTHER" id="PTHR38342">
    <property type="entry name" value="SLR5037 PROTEIN"/>
    <property type="match status" value="1"/>
</dbReference>
<dbReference type="Pfam" id="PF03625">
    <property type="entry name" value="DUF302"/>
    <property type="match status" value="1"/>
</dbReference>
<dbReference type="EMBL" id="FPHG01000045">
    <property type="protein sequence ID" value="SFV61060.1"/>
    <property type="molecule type" value="Genomic_DNA"/>
</dbReference>
<accession>A0A1W1C5B1</accession>
<feature type="domain" description="DUF302" evidence="1">
    <location>
        <begin position="73"/>
        <end position="135"/>
    </location>
</feature>
<gene>
    <name evidence="2" type="ORF">MNB_SV-9-628</name>
</gene>